<dbReference type="Gene3D" id="3.40.50.1820">
    <property type="entry name" value="alpha/beta hydrolase"/>
    <property type="match status" value="1"/>
</dbReference>
<evidence type="ECO:0000259" key="1">
    <source>
        <dbReference type="Pfam" id="PF00561"/>
    </source>
</evidence>
<proteinExistence type="predicted"/>
<dbReference type="RefSeq" id="WP_153414269.1">
    <property type="nucleotide sequence ID" value="NZ_WEGK01000014.1"/>
</dbReference>
<dbReference type="OrthoDB" id="3400345at2"/>
<reference evidence="2 3" key="1">
    <citation type="submission" date="2019-10" db="EMBL/GenBank/DDBJ databases">
        <title>Nocardia macrotermitis sp. nov. and Nocardia aurantia sp. nov., isolated from the gut of fungus growing-termite Macrotermes natalensis.</title>
        <authorList>
            <person name="Benndorf R."/>
            <person name="Schwitalla J."/>
            <person name="Martin K."/>
            <person name="De Beer W."/>
            <person name="Kaster A.-K."/>
            <person name="Vollmers J."/>
            <person name="Poulsen M."/>
            <person name="Beemelmanns C."/>
        </authorList>
    </citation>
    <scope>NUCLEOTIDE SEQUENCE [LARGE SCALE GENOMIC DNA]</scope>
    <source>
        <strain evidence="2 3">RB20</strain>
    </source>
</reference>
<dbReference type="EC" id="3.8.1.5" evidence="2"/>
<protein>
    <submittedName>
        <fullName evidence="2">Haloalkane dehalogenase</fullName>
        <ecNumber evidence="2">3.8.1.5</ecNumber>
    </submittedName>
</protein>
<sequence length="280" mass="30527">MPTIDLDQGRIHYRVTGPDSSVEPPVVFVHGLLCNSEVWTSTAAALAECGVCSYAMDLPLGSHPIALAADADLTPYGVGRLILDFLEALQLSDVTLVGNDTGTALCLYVTDTDHSRIGRLVLTDGDCFDQFPPPSLGLVFKLGRRPVGLRVLTAVQRLTALRQRAYGLNVSEPLDPALTLRWITPAGTDRGVRRDTAKFLRTVDPAELLRISNRLHDFTKPVLVLWGDADQFFPLSLGRRLAGAFANAHLVEVADGRTFFPLDHPQRVADEVRAAFRFGG</sequence>
<dbReference type="EMBL" id="WEGK01000014">
    <property type="protein sequence ID" value="MQY22558.1"/>
    <property type="molecule type" value="Genomic_DNA"/>
</dbReference>
<accession>A0A7K0DA46</accession>
<comment type="caution">
    <text evidence="2">The sequence shown here is derived from an EMBL/GenBank/DDBJ whole genome shotgun (WGS) entry which is preliminary data.</text>
</comment>
<dbReference type="Proteomes" id="UP000438448">
    <property type="component" value="Unassembled WGS sequence"/>
</dbReference>
<dbReference type="InterPro" id="IPR000073">
    <property type="entry name" value="AB_hydrolase_1"/>
</dbReference>
<gene>
    <name evidence="2" type="primary">dhmA_5</name>
    <name evidence="2" type="ORF">NRB20_56760</name>
</gene>
<name>A0A7K0DA46_9NOCA</name>
<dbReference type="Pfam" id="PF00561">
    <property type="entry name" value="Abhydrolase_1"/>
    <property type="match status" value="1"/>
</dbReference>
<dbReference type="GO" id="GO:0018786">
    <property type="term" value="F:haloalkane dehalogenase activity"/>
    <property type="evidence" value="ECO:0007669"/>
    <property type="project" value="UniProtKB-EC"/>
</dbReference>
<dbReference type="InterPro" id="IPR029058">
    <property type="entry name" value="AB_hydrolase_fold"/>
</dbReference>
<keyword evidence="2" id="KW-0378">Hydrolase</keyword>
<dbReference type="PANTHER" id="PTHR43689">
    <property type="entry name" value="HYDROLASE"/>
    <property type="match status" value="1"/>
</dbReference>
<evidence type="ECO:0000313" key="3">
    <source>
        <dbReference type="Proteomes" id="UP000438448"/>
    </source>
</evidence>
<keyword evidence="3" id="KW-1185">Reference proteome</keyword>
<dbReference type="PANTHER" id="PTHR43689:SF8">
    <property type="entry name" value="ALPHA_BETA-HYDROLASES SUPERFAMILY PROTEIN"/>
    <property type="match status" value="1"/>
</dbReference>
<organism evidence="2 3">
    <name type="scientific">Nocardia macrotermitis</name>
    <dbReference type="NCBI Taxonomy" id="2585198"/>
    <lineage>
        <taxon>Bacteria</taxon>
        <taxon>Bacillati</taxon>
        <taxon>Actinomycetota</taxon>
        <taxon>Actinomycetes</taxon>
        <taxon>Mycobacteriales</taxon>
        <taxon>Nocardiaceae</taxon>
        <taxon>Nocardia</taxon>
    </lineage>
</organism>
<feature type="domain" description="AB hydrolase-1" evidence="1">
    <location>
        <begin position="24"/>
        <end position="265"/>
    </location>
</feature>
<evidence type="ECO:0000313" key="2">
    <source>
        <dbReference type="EMBL" id="MQY22558.1"/>
    </source>
</evidence>
<dbReference type="SUPFAM" id="SSF53474">
    <property type="entry name" value="alpha/beta-Hydrolases"/>
    <property type="match status" value="1"/>
</dbReference>
<dbReference type="AlphaFoldDB" id="A0A7K0DA46"/>